<sequence>MIHFAWILAAWVAAGAEAKNLRGLIDEGPEEGGWFPELRDEVAKFASKAMQALDIEGSQGGAPRADINTTASGEHLVEELLSNKKLTQEVRLKPNAVGLIEAGRIYDIYMKDAQVGAGTHVSVEDDEVHFVVEDLSVHVECNYDLRLTEYQYGESGKVEARLCETETSDGHGGFMCYPGHANVIVLLYLNLMTWTT</sequence>
<organism evidence="2 3">
    <name type="scientific">Symbiodinium natans</name>
    <dbReference type="NCBI Taxonomy" id="878477"/>
    <lineage>
        <taxon>Eukaryota</taxon>
        <taxon>Sar</taxon>
        <taxon>Alveolata</taxon>
        <taxon>Dinophyceae</taxon>
        <taxon>Suessiales</taxon>
        <taxon>Symbiodiniaceae</taxon>
        <taxon>Symbiodinium</taxon>
    </lineage>
</organism>
<reference evidence="2" key="1">
    <citation type="submission" date="2021-02" db="EMBL/GenBank/DDBJ databases">
        <authorList>
            <person name="Dougan E. K."/>
            <person name="Rhodes N."/>
            <person name="Thang M."/>
            <person name="Chan C."/>
        </authorList>
    </citation>
    <scope>NUCLEOTIDE SEQUENCE</scope>
</reference>
<evidence type="ECO:0000313" key="3">
    <source>
        <dbReference type="Proteomes" id="UP000604046"/>
    </source>
</evidence>
<gene>
    <name evidence="2" type="ORF">SNAT2548_LOCUS30898</name>
</gene>
<keyword evidence="3" id="KW-1185">Reference proteome</keyword>
<dbReference type="OrthoDB" id="427375at2759"/>
<dbReference type="EMBL" id="CAJNDS010002630">
    <property type="protein sequence ID" value="CAE7550231.1"/>
    <property type="molecule type" value="Genomic_DNA"/>
</dbReference>
<proteinExistence type="predicted"/>
<accession>A0A812U3U5</accession>
<feature type="signal peptide" evidence="1">
    <location>
        <begin position="1"/>
        <end position="18"/>
    </location>
</feature>
<evidence type="ECO:0000313" key="2">
    <source>
        <dbReference type="EMBL" id="CAE7550231.1"/>
    </source>
</evidence>
<dbReference type="AlphaFoldDB" id="A0A812U3U5"/>
<evidence type="ECO:0000256" key="1">
    <source>
        <dbReference type="SAM" id="SignalP"/>
    </source>
</evidence>
<keyword evidence="1" id="KW-0732">Signal</keyword>
<feature type="chain" id="PRO_5032501892" evidence="1">
    <location>
        <begin position="19"/>
        <end position="196"/>
    </location>
</feature>
<dbReference type="Proteomes" id="UP000604046">
    <property type="component" value="Unassembled WGS sequence"/>
</dbReference>
<comment type="caution">
    <text evidence="2">The sequence shown here is derived from an EMBL/GenBank/DDBJ whole genome shotgun (WGS) entry which is preliminary data.</text>
</comment>
<protein>
    <submittedName>
        <fullName evidence="2">Uncharacterized protein</fullName>
    </submittedName>
</protein>
<name>A0A812U3U5_9DINO</name>